<feature type="transmembrane region" description="Helical" evidence="1">
    <location>
        <begin position="67"/>
        <end position="87"/>
    </location>
</feature>
<keyword evidence="1" id="KW-0472">Membrane</keyword>
<dbReference type="KEGG" id="vg:19484806"/>
<dbReference type="GeneID" id="19484806"/>
<dbReference type="RefSeq" id="YP_009030545.1">
    <property type="nucleotide sequence ID" value="NC_024123.1"/>
</dbReference>
<keyword evidence="3" id="KW-1185">Reference proteome</keyword>
<proteinExistence type="predicted"/>
<dbReference type="Proteomes" id="UP000204527">
    <property type="component" value="Segment"/>
</dbReference>
<evidence type="ECO:0000256" key="1">
    <source>
        <dbReference type="SAM" id="Phobius"/>
    </source>
</evidence>
<reference evidence="2 3" key="1">
    <citation type="journal article" date="2014" name="Virus Res.">
        <title>Characterization of a novel Pseudomonas aeruginosa bacteriophage, KPP25, of the family Podoviridae.</title>
        <authorList>
            <person name="Miyata R."/>
            <person name="Yamaguchi K."/>
            <person name="Uchiyama J."/>
            <person name="Shigehisa R."/>
            <person name="Takemura-Uchiyama I."/>
            <person name="Kato S."/>
            <person name="Ujihara T."/>
            <person name="Sakaguchi Y."/>
            <person name="Daibata M."/>
            <person name="Matsuzaki S."/>
        </authorList>
    </citation>
    <scope>NUCLEOTIDE SEQUENCE [LARGE SCALE GENOMIC DNA]</scope>
</reference>
<name>X5HZQ2_BPKP2</name>
<feature type="transmembrane region" description="Helical" evidence="1">
    <location>
        <begin position="6"/>
        <end position="23"/>
    </location>
</feature>
<dbReference type="EMBL" id="AB910393">
    <property type="protein sequence ID" value="BAO58485.1"/>
    <property type="molecule type" value="Genomic_DNA"/>
</dbReference>
<keyword evidence="1" id="KW-0812">Transmembrane</keyword>
<sequence>MLPITIISSLIWAITFARVVEFFRLPEKCREDDKTLVAGIGAMSLLAILAMVVIWSEQPARLVQSGYGLSILIGFNMLVAMFMWSLVNTFIGNKVRVCNQPHS</sequence>
<feature type="transmembrane region" description="Helical" evidence="1">
    <location>
        <begin position="35"/>
        <end position="55"/>
    </location>
</feature>
<organism evidence="2 3">
    <name type="scientific">Pseudomonas phage KPP25</name>
    <name type="common">Bacteriophage KPP25</name>
    <dbReference type="NCBI Taxonomy" id="1462608"/>
    <lineage>
        <taxon>Viruses</taxon>
        <taxon>Duplodnaviria</taxon>
        <taxon>Heunggongvirae</taxon>
        <taxon>Uroviricota</taxon>
        <taxon>Caudoviricetes</taxon>
        <taxon>Kochitakasuvirus</taxon>
        <taxon>Kochitakasuvirus KPP25</taxon>
    </lineage>
</organism>
<accession>X5HZQ2</accession>
<protein>
    <submittedName>
        <fullName evidence="2">Uncharacterized protein</fullName>
    </submittedName>
</protein>
<evidence type="ECO:0000313" key="2">
    <source>
        <dbReference type="EMBL" id="BAO58485.1"/>
    </source>
</evidence>
<evidence type="ECO:0000313" key="3">
    <source>
        <dbReference type="Proteomes" id="UP000204527"/>
    </source>
</evidence>
<keyword evidence="1" id="KW-1133">Transmembrane helix</keyword>
<organismHost>
    <name type="scientific">Pseudomonas aeruginosa</name>
    <dbReference type="NCBI Taxonomy" id="287"/>
</organismHost>